<dbReference type="InterPro" id="IPR002677">
    <property type="entry name" value="Ribosomal_bL32"/>
</dbReference>
<dbReference type="NCBIfam" id="TIGR01031">
    <property type="entry name" value="rpmF_bact"/>
    <property type="match status" value="1"/>
</dbReference>
<evidence type="ECO:0000313" key="6">
    <source>
        <dbReference type="Proteomes" id="UP000177419"/>
    </source>
</evidence>
<comment type="caution">
    <text evidence="5">The sequence shown here is derived from an EMBL/GenBank/DDBJ whole genome shotgun (WGS) entry which is preliminary data.</text>
</comment>
<evidence type="ECO:0000256" key="4">
    <source>
        <dbReference type="ARBA" id="ARBA00035178"/>
    </source>
</evidence>
<dbReference type="Proteomes" id="UP000177419">
    <property type="component" value="Unassembled WGS sequence"/>
</dbReference>
<keyword evidence="2 5" id="KW-0689">Ribosomal protein</keyword>
<comment type="similarity">
    <text evidence="1">Belongs to the bacterial ribosomal protein bL32 family.</text>
</comment>
<dbReference type="STRING" id="1802669.A2746_02110"/>
<dbReference type="InterPro" id="IPR011332">
    <property type="entry name" value="Ribosomal_zn-bd"/>
</dbReference>
<dbReference type="GO" id="GO:0006412">
    <property type="term" value="P:translation"/>
    <property type="evidence" value="ECO:0007669"/>
    <property type="project" value="InterPro"/>
</dbReference>
<proteinExistence type="inferred from homology"/>
<dbReference type="EMBL" id="MGJJ01000005">
    <property type="protein sequence ID" value="OGN05829.1"/>
    <property type="molecule type" value="Genomic_DNA"/>
</dbReference>
<dbReference type="SUPFAM" id="SSF57829">
    <property type="entry name" value="Zn-binding ribosomal proteins"/>
    <property type="match status" value="1"/>
</dbReference>
<keyword evidence="3" id="KW-0687">Ribonucleoprotein</keyword>
<evidence type="ECO:0000256" key="1">
    <source>
        <dbReference type="ARBA" id="ARBA00008560"/>
    </source>
</evidence>
<evidence type="ECO:0000256" key="3">
    <source>
        <dbReference type="ARBA" id="ARBA00023274"/>
    </source>
</evidence>
<evidence type="ECO:0000313" key="5">
    <source>
        <dbReference type="EMBL" id="OGN05829.1"/>
    </source>
</evidence>
<organism evidence="5 6">
    <name type="scientific">Candidatus Yanofskybacteria bacterium RIFCSPHIGHO2_01_FULL_44_22</name>
    <dbReference type="NCBI Taxonomy" id="1802669"/>
    <lineage>
        <taxon>Bacteria</taxon>
        <taxon>Candidatus Yanofskyibacteriota</taxon>
    </lineage>
</organism>
<feature type="non-terminal residue" evidence="5">
    <location>
        <position position="1"/>
    </location>
</feature>
<dbReference type="Pfam" id="PF01783">
    <property type="entry name" value="Ribosomal_L32p"/>
    <property type="match status" value="1"/>
</dbReference>
<name>A0A1F8F0M4_9BACT</name>
<accession>A0A1F8F0M4</accession>
<dbReference type="GO" id="GO:0003735">
    <property type="term" value="F:structural constituent of ribosome"/>
    <property type="evidence" value="ECO:0007669"/>
    <property type="project" value="InterPro"/>
</dbReference>
<dbReference type="GO" id="GO:0015934">
    <property type="term" value="C:large ribosomal subunit"/>
    <property type="evidence" value="ECO:0007669"/>
    <property type="project" value="InterPro"/>
</dbReference>
<sequence length="52" mass="6024">ALKPKNLIACPHCHKMIMPHIVCKFCGFYKNREVVNVLAKVLKKKEKHTHKA</sequence>
<protein>
    <recommendedName>
        <fullName evidence="4">Large ribosomal subunit protein bL32</fullName>
    </recommendedName>
</protein>
<evidence type="ECO:0000256" key="2">
    <source>
        <dbReference type="ARBA" id="ARBA00022980"/>
    </source>
</evidence>
<reference evidence="5 6" key="1">
    <citation type="journal article" date="2016" name="Nat. Commun.">
        <title>Thousands of microbial genomes shed light on interconnected biogeochemical processes in an aquifer system.</title>
        <authorList>
            <person name="Anantharaman K."/>
            <person name="Brown C.T."/>
            <person name="Hug L.A."/>
            <person name="Sharon I."/>
            <person name="Castelle C.J."/>
            <person name="Probst A.J."/>
            <person name="Thomas B.C."/>
            <person name="Singh A."/>
            <person name="Wilkins M.J."/>
            <person name="Karaoz U."/>
            <person name="Brodie E.L."/>
            <person name="Williams K.H."/>
            <person name="Hubbard S.S."/>
            <person name="Banfield J.F."/>
        </authorList>
    </citation>
    <scope>NUCLEOTIDE SEQUENCE [LARGE SCALE GENOMIC DNA]</scope>
</reference>
<dbReference type="AlphaFoldDB" id="A0A1F8F0M4"/>
<gene>
    <name evidence="5" type="ORF">A2746_02110</name>
</gene>